<accession>A0A9W4U3Y9</accession>
<proteinExistence type="predicted"/>
<dbReference type="AlphaFoldDB" id="A0A9W4U3Y9"/>
<name>A0A9W4U3Y9_9PLEO</name>
<gene>
    <name evidence="1" type="ORF">PDIGIT_LOCUS1394</name>
</gene>
<dbReference type="Proteomes" id="UP001152607">
    <property type="component" value="Unassembled WGS sequence"/>
</dbReference>
<evidence type="ECO:0000313" key="1">
    <source>
        <dbReference type="EMBL" id="CAI6262228.1"/>
    </source>
</evidence>
<evidence type="ECO:0000313" key="2">
    <source>
        <dbReference type="Proteomes" id="UP001152607"/>
    </source>
</evidence>
<comment type="caution">
    <text evidence="1">The sequence shown here is derived from an EMBL/GenBank/DDBJ whole genome shotgun (WGS) entry which is preliminary data.</text>
</comment>
<organism evidence="1 2">
    <name type="scientific">Periconia digitata</name>
    <dbReference type="NCBI Taxonomy" id="1303443"/>
    <lineage>
        <taxon>Eukaryota</taxon>
        <taxon>Fungi</taxon>
        <taxon>Dikarya</taxon>
        <taxon>Ascomycota</taxon>
        <taxon>Pezizomycotina</taxon>
        <taxon>Dothideomycetes</taxon>
        <taxon>Pleosporomycetidae</taxon>
        <taxon>Pleosporales</taxon>
        <taxon>Massarineae</taxon>
        <taxon>Periconiaceae</taxon>
        <taxon>Periconia</taxon>
    </lineage>
</organism>
<keyword evidence="2" id="KW-1185">Reference proteome</keyword>
<reference evidence="1" key="1">
    <citation type="submission" date="2023-01" db="EMBL/GenBank/DDBJ databases">
        <authorList>
            <person name="Van Ghelder C."/>
            <person name="Rancurel C."/>
        </authorList>
    </citation>
    <scope>NUCLEOTIDE SEQUENCE</scope>
    <source>
        <strain evidence="1">CNCM I-4278</strain>
    </source>
</reference>
<dbReference type="EMBL" id="CAOQHR010000001">
    <property type="protein sequence ID" value="CAI6262228.1"/>
    <property type="molecule type" value="Genomic_DNA"/>
</dbReference>
<protein>
    <submittedName>
        <fullName evidence="1">Uncharacterized protein</fullName>
    </submittedName>
</protein>
<sequence>MNRTAIALSCVVVATDRPSPNTINVTTGELIKIVSRLTIRSANPSKASNPLLRILSPHSDAKTARVVNSSALRAG</sequence>